<organism evidence="2 3">
    <name type="scientific">Hymenoscyphus albidus</name>
    <dbReference type="NCBI Taxonomy" id="595503"/>
    <lineage>
        <taxon>Eukaryota</taxon>
        <taxon>Fungi</taxon>
        <taxon>Dikarya</taxon>
        <taxon>Ascomycota</taxon>
        <taxon>Pezizomycotina</taxon>
        <taxon>Leotiomycetes</taxon>
        <taxon>Helotiales</taxon>
        <taxon>Helotiaceae</taxon>
        <taxon>Hymenoscyphus</taxon>
    </lineage>
</organism>
<reference evidence="2" key="1">
    <citation type="submission" date="2021-07" db="EMBL/GenBank/DDBJ databases">
        <authorList>
            <person name="Durling M."/>
        </authorList>
    </citation>
    <scope>NUCLEOTIDE SEQUENCE</scope>
</reference>
<dbReference type="InterPro" id="IPR005135">
    <property type="entry name" value="Endo/exonuclease/phosphatase"/>
</dbReference>
<protein>
    <recommendedName>
        <fullName evidence="1">Endonuclease/exonuclease/phosphatase domain-containing protein</fullName>
    </recommendedName>
</protein>
<evidence type="ECO:0000313" key="3">
    <source>
        <dbReference type="Proteomes" id="UP000701801"/>
    </source>
</evidence>
<dbReference type="AlphaFoldDB" id="A0A9N9Q4R3"/>
<dbReference type="EMBL" id="CAJVRM010000113">
    <property type="protein sequence ID" value="CAG8974687.1"/>
    <property type="molecule type" value="Genomic_DNA"/>
</dbReference>
<dbReference type="InterPro" id="IPR036691">
    <property type="entry name" value="Endo/exonu/phosph_ase_sf"/>
</dbReference>
<evidence type="ECO:0000259" key="1">
    <source>
        <dbReference type="Pfam" id="PF03372"/>
    </source>
</evidence>
<dbReference type="Proteomes" id="UP000701801">
    <property type="component" value="Unassembled WGS sequence"/>
</dbReference>
<dbReference type="PANTHER" id="PTHR12121:SF36">
    <property type="entry name" value="ENDONUCLEASE_EXONUCLEASE_PHOSPHATASE DOMAIN-CONTAINING PROTEIN"/>
    <property type="match status" value="1"/>
</dbReference>
<dbReference type="InterPro" id="IPR050410">
    <property type="entry name" value="CCR4/nocturin_mRNA_transcr"/>
</dbReference>
<dbReference type="Pfam" id="PF03372">
    <property type="entry name" value="Exo_endo_phos"/>
    <property type="match status" value="1"/>
</dbReference>
<proteinExistence type="predicted"/>
<comment type="caution">
    <text evidence="2">The sequence shown here is derived from an EMBL/GenBank/DDBJ whole genome shotgun (WGS) entry which is preliminary data.</text>
</comment>
<name>A0A9N9Q4R3_9HELO</name>
<accession>A0A9N9Q4R3</accession>
<dbReference type="CDD" id="cd09083">
    <property type="entry name" value="EEP-1"/>
    <property type="match status" value="1"/>
</dbReference>
<evidence type="ECO:0000313" key="2">
    <source>
        <dbReference type="EMBL" id="CAG8974687.1"/>
    </source>
</evidence>
<dbReference type="SUPFAM" id="SSF56219">
    <property type="entry name" value="DNase I-like"/>
    <property type="match status" value="1"/>
</dbReference>
<gene>
    <name evidence="2" type="ORF">HYALB_00006422</name>
</gene>
<sequence length="290" mass="32544">MAQNRIPKVGGESYSIDEQNPINLRIITHNIRYATQTPFEGEEPWPIRRPRLCSQLIFNSTTTPETVICLQEVLHTQLVDIMASLNSSASDGKWAYVGVGRDDGKEAGEYSPIIYRSNIWKVVEWRTVWLSETPTTPSKGWDAASIRIVTSLILIMSTHFDDQGSISRQESAKIILEIIEVEAKARDYSSVLLAGDFNSSPNDGAYQIMTGSQSAMQELGMLLPKEERYGNGLTFTSFGHVDNIPSRIDFIFSRKGNHDVLLTYGVLSNRFDDGIYLSDHRACMADMRVL</sequence>
<dbReference type="Gene3D" id="3.60.10.10">
    <property type="entry name" value="Endonuclease/exonuclease/phosphatase"/>
    <property type="match status" value="1"/>
</dbReference>
<dbReference type="OrthoDB" id="276515at2759"/>
<dbReference type="PANTHER" id="PTHR12121">
    <property type="entry name" value="CARBON CATABOLITE REPRESSOR PROTEIN 4"/>
    <property type="match status" value="1"/>
</dbReference>
<feature type="domain" description="Endonuclease/exonuclease/phosphatase" evidence="1">
    <location>
        <begin position="66"/>
        <end position="280"/>
    </location>
</feature>
<dbReference type="GO" id="GO:0000175">
    <property type="term" value="F:3'-5'-RNA exonuclease activity"/>
    <property type="evidence" value="ECO:0007669"/>
    <property type="project" value="TreeGrafter"/>
</dbReference>
<keyword evidence="3" id="KW-1185">Reference proteome</keyword>